<dbReference type="RefSeq" id="WP_063757728.1">
    <property type="nucleotide sequence ID" value="NZ_JBHEZZ010000023.1"/>
</dbReference>
<evidence type="ECO:0000256" key="1">
    <source>
        <dbReference type="SAM" id="MobiDB-lite"/>
    </source>
</evidence>
<dbReference type="SUPFAM" id="SSF52540">
    <property type="entry name" value="P-loop containing nucleoside triphosphate hydrolases"/>
    <property type="match status" value="1"/>
</dbReference>
<dbReference type="InterPro" id="IPR027417">
    <property type="entry name" value="P-loop_NTPase"/>
</dbReference>
<evidence type="ECO:0000313" key="2">
    <source>
        <dbReference type="EMBL" id="MFC1405682.1"/>
    </source>
</evidence>
<dbReference type="EMBL" id="JBHEZZ010000023">
    <property type="protein sequence ID" value="MFC1405682.1"/>
    <property type="molecule type" value="Genomic_DNA"/>
</dbReference>
<proteinExistence type="predicted"/>
<name>A0ABV6UWC2_9ACTN</name>
<dbReference type="Gene3D" id="3.40.50.300">
    <property type="entry name" value="P-loop containing nucleotide triphosphate hydrolases"/>
    <property type="match status" value="1"/>
</dbReference>
<evidence type="ECO:0000313" key="3">
    <source>
        <dbReference type="Proteomes" id="UP001592528"/>
    </source>
</evidence>
<accession>A0ABV6UWC2</accession>
<organism evidence="2 3">
    <name type="scientific">Streptacidiphilus cavernicola</name>
    <dbReference type="NCBI Taxonomy" id="3342716"/>
    <lineage>
        <taxon>Bacteria</taxon>
        <taxon>Bacillati</taxon>
        <taxon>Actinomycetota</taxon>
        <taxon>Actinomycetes</taxon>
        <taxon>Kitasatosporales</taxon>
        <taxon>Streptomycetaceae</taxon>
        <taxon>Streptacidiphilus</taxon>
    </lineage>
</organism>
<reference evidence="2 3" key="1">
    <citation type="submission" date="2024-09" db="EMBL/GenBank/DDBJ databases">
        <authorList>
            <person name="Lee S.D."/>
        </authorList>
    </citation>
    <scope>NUCLEOTIDE SEQUENCE [LARGE SCALE GENOMIC DNA]</scope>
    <source>
        <strain evidence="2 3">N1-5</strain>
    </source>
</reference>
<gene>
    <name evidence="2" type="ORF">ACEZDJ_30775</name>
</gene>
<dbReference type="Proteomes" id="UP001592528">
    <property type="component" value="Unassembled WGS sequence"/>
</dbReference>
<comment type="caution">
    <text evidence="2">The sequence shown here is derived from an EMBL/GenBank/DDBJ whole genome shotgun (WGS) entry which is preliminary data.</text>
</comment>
<keyword evidence="3" id="KW-1185">Reference proteome</keyword>
<sequence length="892" mass="96939">MSAGLGVVVVQTALSIATDAWTVGQWLARNTVAVGLSGAVLAGSGIAVRERLAVKAFGERTRFTLTPSRRFDPSAEQIWRQAALLLRASNAGPWWAPMKARSVRLRLRADGSSPLEWSMEGAASAGLLLAGTPFAEATVAQVPQVRDKDRKHTVRTEFTVRGNPAAVLREVPLDPDPLQPIVDAVAALRADLGDLAEVVVDLQPVPRWRMRMRRWQLMARARERARAAARRESRTHAIDAADLEDSWFHQMGRLLDSGQGRGTSLRLPMAARPRPVSREQTLGRLDSDHGVVRVQVLVRCCSETVGRAELQMQLLVAAMDVFAAGSSRLGVDAWRLGPWRVDANTSWRARSFDRRWSGGLVAPRGENWVGIGELAGLLKPPTVHCRVPVLASEVPSYELGSAELMPHGWHTAPDGTRRLIASPLSESLFGVAVGKANYGKTERSLVQAIAVAHGGHGVLFIDPHNDSWRAAEPYLAHDSIRPRVWRLDLTNPHDAARVGGWNPLAVDKGQDPAQVAAAAVNAFASVMGWNDIAAPRALTILTKCVQVLVAVNAAAVAAGLPQSQATVFQIPTLLQDPAFRQAAVGRLSGKDARWWETTFTTYGEDAFAVVLNPLERLAADRVAHALLGTPTGGWNVRTAMDTRRVVWVSPAGTGPTDRLLVSLIMQDLHRAALSRRDLDAKRRQPFFVWLDELITLDGAASSTIAAIAEELRKFGIRMHAMTQLLQRVQQTTRDSLIQNASILSSTAGSAAAIKIITDEWHGAVDPALVAELPRFNHFLSLTVDGERVGPLRIEGPQVKQVFRKIRTPDKTADLARRSLTALGALPIVQRLAIAERQDEVVLRFLTHGGPPPEQPHLTLAKPPSGPRRPSPSRSGSGARTDAGSRTTESRHQ</sequence>
<protein>
    <submittedName>
        <fullName evidence="2">ATP/GTP-binding protein</fullName>
    </submittedName>
</protein>
<feature type="region of interest" description="Disordered" evidence="1">
    <location>
        <begin position="845"/>
        <end position="892"/>
    </location>
</feature>